<organism evidence="1 2">
    <name type="scientific">Brasilonema bromeliae SPC951</name>
    <dbReference type="NCBI Taxonomy" id="385972"/>
    <lineage>
        <taxon>Bacteria</taxon>
        <taxon>Bacillati</taxon>
        <taxon>Cyanobacteriota</taxon>
        <taxon>Cyanophyceae</taxon>
        <taxon>Nostocales</taxon>
        <taxon>Scytonemataceae</taxon>
        <taxon>Brasilonema</taxon>
        <taxon>Bromeliae group (in: Brasilonema)</taxon>
    </lineage>
</organism>
<keyword evidence="2" id="KW-1185">Reference proteome</keyword>
<evidence type="ECO:0000313" key="1">
    <source>
        <dbReference type="EMBL" id="NMG22558.1"/>
    </source>
</evidence>
<comment type="caution">
    <text evidence="1">The sequence shown here is derived from an EMBL/GenBank/DDBJ whole genome shotgun (WGS) entry which is preliminary data.</text>
</comment>
<evidence type="ECO:0000313" key="2">
    <source>
        <dbReference type="Proteomes" id="UP000718564"/>
    </source>
</evidence>
<proteinExistence type="predicted"/>
<protein>
    <submittedName>
        <fullName evidence="1">Uncharacterized protein</fullName>
    </submittedName>
</protein>
<accession>A0ABX1PDJ1</accession>
<sequence length="78" mass="8953">MLSISSKDNHTNKILKKPELHFFLEKNDILYTELNFAIFWSSAPLSAPDFQNQNFSSGSALGIISSAFEYKVKNRKKR</sequence>
<gene>
    <name evidence="1" type="ORF">DP116_25155</name>
</gene>
<name>A0ABX1PDJ1_9CYAN</name>
<dbReference type="Proteomes" id="UP000718564">
    <property type="component" value="Unassembled WGS sequence"/>
</dbReference>
<reference evidence="1 2" key="1">
    <citation type="submission" date="2018-06" db="EMBL/GenBank/DDBJ databases">
        <title>Comparative genomics of Brasilonema spp. strains.</title>
        <authorList>
            <person name="Alvarenga D.O."/>
            <person name="Fiore M.F."/>
            <person name="Varani A.M."/>
        </authorList>
    </citation>
    <scope>NUCLEOTIDE SEQUENCE [LARGE SCALE GENOMIC DNA]</scope>
    <source>
        <strain evidence="1 2">SPC951</strain>
    </source>
</reference>
<dbReference type="EMBL" id="QMEB01000275">
    <property type="protein sequence ID" value="NMG22558.1"/>
    <property type="molecule type" value="Genomic_DNA"/>
</dbReference>